<gene>
    <name evidence="1" type="ORF">DHETER_LOCUS15795</name>
</gene>
<accession>A0ACA9QZK2</accession>
<dbReference type="Proteomes" id="UP000789702">
    <property type="component" value="Unassembled WGS sequence"/>
</dbReference>
<protein>
    <submittedName>
        <fullName evidence="1">11448_t:CDS:1</fullName>
    </submittedName>
</protein>
<name>A0ACA9QZK2_9GLOM</name>
<feature type="non-terminal residue" evidence="1">
    <location>
        <position position="1"/>
    </location>
</feature>
<feature type="non-terminal residue" evidence="1">
    <location>
        <position position="42"/>
    </location>
</feature>
<dbReference type="EMBL" id="CAJVPU010056484">
    <property type="protein sequence ID" value="CAG8770451.1"/>
    <property type="molecule type" value="Genomic_DNA"/>
</dbReference>
<keyword evidence="2" id="KW-1185">Reference proteome</keyword>
<comment type="caution">
    <text evidence="1">The sequence shown here is derived from an EMBL/GenBank/DDBJ whole genome shotgun (WGS) entry which is preliminary data.</text>
</comment>
<sequence length="42" mass="4830">CLLKHNHITNEWTSLNNSTNLQNYTMMKASKCGRIVCCGSWK</sequence>
<reference evidence="1" key="1">
    <citation type="submission" date="2021-06" db="EMBL/GenBank/DDBJ databases">
        <authorList>
            <person name="Kallberg Y."/>
            <person name="Tangrot J."/>
            <person name="Rosling A."/>
        </authorList>
    </citation>
    <scope>NUCLEOTIDE SEQUENCE</scope>
    <source>
        <strain evidence="1">IL203A</strain>
    </source>
</reference>
<evidence type="ECO:0000313" key="1">
    <source>
        <dbReference type="EMBL" id="CAG8770451.1"/>
    </source>
</evidence>
<proteinExistence type="predicted"/>
<evidence type="ECO:0000313" key="2">
    <source>
        <dbReference type="Proteomes" id="UP000789702"/>
    </source>
</evidence>
<organism evidence="1 2">
    <name type="scientific">Dentiscutata heterogama</name>
    <dbReference type="NCBI Taxonomy" id="1316150"/>
    <lineage>
        <taxon>Eukaryota</taxon>
        <taxon>Fungi</taxon>
        <taxon>Fungi incertae sedis</taxon>
        <taxon>Mucoromycota</taxon>
        <taxon>Glomeromycotina</taxon>
        <taxon>Glomeromycetes</taxon>
        <taxon>Diversisporales</taxon>
        <taxon>Gigasporaceae</taxon>
        <taxon>Dentiscutata</taxon>
    </lineage>
</organism>